<organism evidence="1 2">
    <name type="scientific">Spirosoma endbachense</name>
    <dbReference type="NCBI Taxonomy" id="2666025"/>
    <lineage>
        <taxon>Bacteria</taxon>
        <taxon>Pseudomonadati</taxon>
        <taxon>Bacteroidota</taxon>
        <taxon>Cytophagia</taxon>
        <taxon>Cytophagales</taxon>
        <taxon>Cytophagaceae</taxon>
        <taxon>Spirosoma</taxon>
    </lineage>
</organism>
<evidence type="ECO:0000313" key="1">
    <source>
        <dbReference type="EMBL" id="QHV97942.1"/>
    </source>
</evidence>
<accession>A0A6P1W0W4</accession>
<dbReference type="KEGG" id="senf:GJR95_24330"/>
<gene>
    <name evidence="1" type="ORF">GJR95_24330</name>
</gene>
<keyword evidence="2" id="KW-1185">Reference proteome</keyword>
<evidence type="ECO:0000313" key="2">
    <source>
        <dbReference type="Proteomes" id="UP000464577"/>
    </source>
</evidence>
<dbReference type="EMBL" id="CP045997">
    <property type="protein sequence ID" value="QHV97942.1"/>
    <property type="molecule type" value="Genomic_DNA"/>
</dbReference>
<dbReference type="RefSeq" id="WP_162388356.1">
    <property type="nucleotide sequence ID" value="NZ_CP045997.1"/>
</dbReference>
<proteinExistence type="predicted"/>
<protein>
    <submittedName>
        <fullName evidence="1">Uncharacterized protein</fullName>
    </submittedName>
</protein>
<reference evidence="1 2" key="1">
    <citation type="submission" date="2019-11" db="EMBL/GenBank/DDBJ databases">
        <title>Spirosoma endbachense sp. nov., isolated from a natural salt meadow.</title>
        <authorList>
            <person name="Rojas J."/>
            <person name="Ambika Manirajan B."/>
            <person name="Ratering S."/>
            <person name="Suarez C."/>
            <person name="Geissler-Plaum R."/>
            <person name="Schnell S."/>
        </authorList>
    </citation>
    <scope>NUCLEOTIDE SEQUENCE [LARGE SCALE GENOMIC DNA]</scope>
    <source>
        <strain evidence="1 2">I-24</strain>
    </source>
</reference>
<dbReference type="Proteomes" id="UP000464577">
    <property type="component" value="Chromosome"/>
</dbReference>
<name>A0A6P1W0W4_9BACT</name>
<sequence>MLTGDLRTFIDYFRTFCTNHPDLKFFMFGGVEKGIEAARSFPDFDYPLLWLEEPIINTTDNTMNHVNDKFMVGVTALLRAPGDNLEAQIDAYTKSLQIITDLQAKLRKDRRAGLIQVELEGQRKLPVSQLWIDGHYGFRLEFGMDLNINATIYGS</sequence>
<dbReference type="AlphaFoldDB" id="A0A6P1W0W4"/>